<dbReference type="NCBIfam" id="TIGR03696">
    <property type="entry name" value="Rhs_assc_core"/>
    <property type="match status" value="1"/>
</dbReference>
<evidence type="ECO:0000313" key="4">
    <source>
        <dbReference type="Proteomes" id="UP001500730"/>
    </source>
</evidence>
<keyword evidence="1" id="KW-0812">Transmembrane</keyword>
<organism evidence="3 4">
    <name type="scientific">Terrabacter carboxydivorans</name>
    <dbReference type="NCBI Taxonomy" id="619730"/>
    <lineage>
        <taxon>Bacteria</taxon>
        <taxon>Bacillati</taxon>
        <taxon>Actinomycetota</taxon>
        <taxon>Actinomycetes</taxon>
        <taxon>Micrococcales</taxon>
        <taxon>Intrasporangiaceae</taxon>
        <taxon>Terrabacter</taxon>
    </lineage>
</organism>
<gene>
    <name evidence="3" type="ORF">GCM10009858_44720</name>
</gene>
<protein>
    <recommendedName>
        <fullName evidence="2">DUF6531 domain-containing protein</fullName>
    </recommendedName>
</protein>
<dbReference type="InterPro" id="IPR050708">
    <property type="entry name" value="T6SS_VgrG/RHS"/>
</dbReference>
<dbReference type="PANTHER" id="PTHR32305:SF15">
    <property type="entry name" value="PROTEIN RHSA-RELATED"/>
    <property type="match status" value="1"/>
</dbReference>
<evidence type="ECO:0000259" key="2">
    <source>
        <dbReference type="Pfam" id="PF20148"/>
    </source>
</evidence>
<dbReference type="Gene3D" id="2.180.10.10">
    <property type="entry name" value="RHS repeat-associated core"/>
    <property type="match status" value="3"/>
</dbReference>
<dbReference type="Proteomes" id="UP001500730">
    <property type="component" value="Unassembled WGS sequence"/>
</dbReference>
<accession>A0ABP5ZP05</accession>
<proteinExistence type="predicted"/>
<feature type="domain" description="DUF6531" evidence="2">
    <location>
        <begin position="525"/>
        <end position="614"/>
    </location>
</feature>
<feature type="transmembrane region" description="Helical" evidence="1">
    <location>
        <begin position="1730"/>
        <end position="1749"/>
    </location>
</feature>
<evidence type="ECO:0000256" key="1">
    <source>
        <dbReference type="SAM" id="Phobius"/>
    </source>
</evidence>
<name>A0ABP5ZP05_9MICO</name>
<reference evidence="4" key="1">
    <citation type="journal article" date="2019" name="Int. J. Syst. Evol. Microbiol.">
        <title>The Global Catalogue of Microorganisms (GCM) 10K type strain sequencing project: providing services to taxonomists for standard genome sequencing and annotation.</title>
        <authorList>
            <consortium name="The Broad Institute Genomics Platform"/>
            <consortium name="The Broad Institute Genome Sequencing Center for Infectious Disease"/>
            <person name="Wu L."/>
            <person name="Ma J."/>
        </authorList>
    </citation>
    <scope>NUCLEOTIDE SEQUENCE [LARGE SCALE GENOMIC DNA]</scope>
    <source>
        <strain evidence="4">JCM 16259</strain>
    </source>
</reference>
<comment type="caution">
    <text evidence="3">The sequence shown here is derived from an EMBL/GenBank/DDBJ whole genome shotgun (WGS) entry which is preliminary data.</text>
</comment>
<dbReference type="InterPro" id="IPR022385">
    <property type="entry name" value="Rhs_assc_core"/>
</dbReference>
<dbReference type="InterPro" id="IPR045351">
    <property type="entry name" value="DUF6531"/>
</dbReference>
<dbReference type="EMBL" id="BAAARE010000034">
    <property type="protein sequence ID" value="GAA2501588.1"/>
    <property type="molecule type" value="Genomic_DNA"/>
</dbReference>
<evidence type="ECO:0000313" key="3">
    <source>
        <dbReference type="EMBL" id="GAA2501588.1"/>
    </source>
</evidence>
<keyword evidence="4" id="KW-1185">Reference proteome</keyword>
<feature type="transmembrane region" description="Helical" evidence="1">
    <location>
        <begin position="1755"/>
        <end position="1775"/>
    </location>
</feature>
<sequence>MYNNAGTTDLIVDITGYYTNSSTTGAGGTFVALNPARIYDSRATGQTSMTAGQTRQIQVGGQGGVPTSGVQAVVLNITGTQASASTYFSTWGTGTRPVSTVLNVAPSATAGAMVQSGLTSDGKLNIYNNAGSVDVIVDVEGYYLTPDADAKSYFVPISPTRAYSTLTGLNAKQAPLAANTTAAVPVRGIKSGTSVLVPNDLNVTAVVASVTAAYPSAAGNLAVFPQGTNRPPTSILNYNAGTTLNVTGTAIAKLGANGQIAVWSYQRTDVIVDIQGYFVTVPPPAPPAPSVTSSALPSNGWAASGSTGPVTVSVTGVSGPAVRKYLWSVDDPSMRTPSTATVTTDNAAGTFTPPAAALGDGWHTLSVQAVNTAGNPSPVTTYSFGTGVAITAPSPGTSSSKFVKLTGKASSTYGSVTWSYRRAATDAWTTVPPGDVTLNGSALSAWPSAGTTSGSSFTSSTLVWDAGTTLSAGGASSATSVLLRACYTPAGGGTAVCNTDASAPTVTIDPLGTGNTDATASTPAGPVNLITGNLSLSETDAGVSGPGSVLTLNRTFNTLDPTRAADPATGKSSVFGPGWTTALATDSAGSDWTGLSDRGSTVAVADSSGAAVTFAKTSGGGYLPTGDDADSGLTLTSAGAVTNGPATWTVADLDGNSTTFSPASPAGTFGSAASPTAAHAYAVSTVTQPGSNQTSTYSYDTNGYPTRMLAPTPAGSTCATWVPGCRSLELAYNASHRLTDVTYKTVDAAGAAQSVKVACYTYDANGRLATAWDPRDAASGGAGVTCATPIRPTTYAYTASGQLSSITPPGLAAQQLTYDGSGRLTGVTRTHNSANGGTSETTTIAYGVPTTADAANPSWRPNLTSAQVATWGQSEAPVTATAVFGPGHPASSTDLRGASVSYLNAEGRTINTGDYARVGDADTADGWNIDTTDYDDRGNAVRTLSAGNRAVALGLGSASADPDLGLPADTAAAAAALSTVNLYTYDAGGVGDLTDSYAPARLTQIPGSGTNGDPIPARTHTHTDYDNGTELGHPTGGLLHLPVKVTTAASQSLLPVATAETDQRVTTTAYALSTTDTTGWTFKTPMKVTTDPAGLNISTITRYDATTGAVIEKRQPLSSGTDAGTTRTVYYTAGNNSIDSTCGNKPAWDGLTCTTGPYAAPGVAGLPGLPTTKTTTYDYLNRPTTVDESVTDAAGTVKTRTTATTFSNSGYGTDTDGATVTGGLGAAVPATSSTRDPATGLVTKTTAAATATQVLTSASTSYDDFGRVTSYTDNDQATGAQASTTTTSYDAAGRVATVAGPHGSTTYTYNENGDYRDVATTATVSGVGAITADYDADGALTSQSLPNGELITTSTDTGGETTSRTVTANGRTWLAETAQSNTYGQTVATDYTGAAGYDGNRAYDYDTAGRLTAARDAITGANTCTTRAYAFDKNGNRTSTSRYATGAGGTCQNTTAASSTSYGYDVADRLQATGSHAGLAYDAFGRITTLPSADSSLATSGTTGNVTVGYYSTDLVRTQTQGSTTQSWTLDASGRFAASTVTGGATSSKTNHYDDASSDSPDWIAETADGSAWTRNITGLDGSLVATINQAGTITWNVANLHGDIAATATASDTDPSAYYLVDEYGIPASPTGTGAATQPSRYGALGGKQRSTEDLGGLTLMGVRLYAPGLGRFLSTDPVAGGNTTAYSYPQDPINGYDLDGKCWGWGCDWILKKATQVKNYAYKHRRKIIRWGVGIVVGAATAAAAGAFCAGTLGAGCVVIVGGLWGAGGNIIAQGALSVRWRQRVTVTDTITWGFKGSMGGSGTNKRIRNSAISYAKRNALSGKNRRLW</sequence>
<keyword evidence="1" id="KW-0472">Membrane</keyword>
<dbReference type="PANTHER" id="PTHR32305">
    <property type="match status" value="1"/>
</dbReference>
<dbReference type="Pfam" id="PF20148">
    <property type="entry name" value="DUF6531"/>
    <property type="match status" value="1"/>
</dbReference>
<keyword evidence="1" id="KW-1133">Transmembrane helix</keyword>